<feature type="compositionally biased region" description="Polar residues" evidence="2">
    <location>
        <begin position="2249"/>
        <end position="2283"/>
    </location>
</feature>
<dbReference type="STRING" id="133383.A0A1R0GLM9"/>
<evidence type="ECO:0000256" key="1">
    <source>
        <dbReference type="SAM" id="Coils"/>
    </source>
</evidence>
<feature type="region of interest" description="Disordered" evidence="2">
    <location>
        <begin position="2400"/>
        <end position="2419"/>
    </location>
</feature>
<feature type="coiled-coil region" evidence="1">
    <location>
        <begin position="2666"/>
        <end position="2729"/>
    </location>
</feature>
<keyword evidence="1" id="KW-0175">Coiled coil</keyword>
<protein>
    <recommendedName>
        <fullName evidence="3">GDP/GTP exchange factor Sec2 N-terminal domain-containing protein</fullName>
    </recommendedName>
</protein>
<dbReference type="Pfam" id="PF06428">
    <property type="entry name" value="Sec2p"/>
    <property type="match status" value="1"/>
</dbReference>
<feature type="compositionally biased region" description="Low complexity" evidence="2">
    <location>
        <begin position="2194"/>
        <end position="2210"/>
    </location>
</feature>
<feature type="region of interest" description="Disordered" evidence="2">
    <location>
        <begin position="356"/>
        <end position="383"/>
    </location>
</feature>
<feature type="region of interest" description="Disordered" evidence="2">
    <location>
        <begin position="2568"/>
        <end position="2592"/>
    </location>
</feature>
<evidence type="ECO:0000259" key="3">
    <source>
        <dbReference type="Pfam" id="PF06428"/>
    </source>
</evidence>
<dbReference type="SUPFAM" id="SSF144284">
    <property type="entry name" value="Sec2 N-terminal region"/>
    <property type="match status" value="1"/>
</dbReference>
<feature type="region of interest" description="Disordered" evidence="2">
    <location>
        <begin position="2424"/>
        <end position="2450"/>
    </location>
</feature>
<dbReference type="Gene3D" id="6.10.140.910">
    <property type="match status" value="1"/>
</dbReference>
<dbReference type="EMBL" id="LSSL01007668">
    <property type="protein sequence ID" value="OLY77791.1"/>
    <property type="molecule type" value="Genomic_DNA"/>
</dbReference>
<feature type="compositionally biased region" description="Basic and acidic residues" evidence="2">
    <location>
        <begin position="2079"/>
        <end position="2091"/>
    </location>
</feature>
<feature type="region of interest" description="Disordered" evidence="2">
    <location>
        <begin position="2185"/>
        <end position="2298"/>
    </location>
</feature>
<feature type="compositionally biased region" description="Polar residues" evidence="2">
    <location>
        <begin position="2437"/>
        <end position="2450"/>
    </location>
</feature>
<evidence type="ECO:0000256" key="2">
    <source>
        <dbReference type="SAM" id="MobiDB-lite"/>
    </source>
</evidence>
<proteinExistence type="predicted"/>
<feature type="domain" description="GDP/GTP exchange factor Sec2 N-terminal" evidence="3">
    <location>
        <begin position="2633"/>
        <end position="2732"/>
    </location>
</feature>
<dbReference type="OrthoDB" id="5560525at2759"/>
<feature type="compositionally biased region" description="Polar residues" evidence="2">
    <location>
        <begin position="2141"/>
        <end position="2153"/>
    </location>
</feature>
<evidence type="ECO:0000313" key="4">
    <source>
        <dbReference type="EMBL" id="OLY77791.1"/>
    </source>
</evidence>
<comment type="caution">
    <text evidence="4">The sequence shown here is derived from an EMBL/GenBank/DDBJ whole genome shotgun (WGS) entry which is preliminary data.</text>
</comment>
<feature type="region of interest" description="Disordered" evidence="2">
    <location>
        <begin position="1525"/>
        <end position="1547"/>
    </location>
</feature>
<dbReference type="InterPro" id="IPR009449">
    <property type="entry name" value="Sec2_N"/>
</dbReference>
<sequence>MEAGGDRISDSDSDKEFYVNSENQLHSFFNSSPISHINFKPHNSTEKSQNLQRISFMGAKSLPDSSDINLYSKSNRFDFNFPLPGSSVTKDLSVMNSQSPRQIDSAPVSNTDYKKTISNNTHSNLDAYKLTYSQNSNYRLPNKTKSILKNGSNRNKTSIDVVPLESLLKKDSNKYKNEIGNSQTANFQQIKISNNSRKEFSPSYNLYDFSNNENTNHGSILTDEREFFQKNQVLRSSSVGDLSRPLIIPQEFDLSHFHSQKSQNELINQYEQSYQSHNFIRSNSKSFISESDQFAQNISPLSPVIRLINEVSQISNDHGLSMNRHERSKSEPQSLPVELIIPDFENKNFDSKIIENSHISSRPKSSHGGRKLSKSSGGIKIKKSEKRVEAKLVPGKVFDAQPLDNAIEALKSTSPLKSALRNPSSAIKNQSKLIEKSRTRYSAENKKVTSSESQNFTCEKDISSGKSSTQIYEPIVLNSPKNEDNLAGSFRDYKSQTLFENTSPIFSGESKSPQNYQYITPSPTLNFFARSSNNRNNASKSSSPQNKKSLSPIQSSNFSNTLIINTAESKNSPVKKSSKILPTLPISSRLKDQLYSSNSKVYSITDQISPGISPVKSNSDSNFEKMLMSVTLALKDDYFPSEIQENSINSNSLKPSLKQPSLYEKDSISKNGRNVSALNTSVSFNSTQENSHSPNVIKKPIYPLNSSEKIFSKSYSSKNVNPPPSFSSNSKEIFVDTYPFSSERNFLPLDVKDTQNSNSINKISSSISEPLSKSKASSSSDLCGISEKKLLPPKNNSTSTIGLASKVVTPRTFNSIETKVTKSKNMASIFESSENKINTPENSHFKLQSSFEDLNAPTLEGKKHQLKSSSNQDTQFNESLNLGDSELSITSGIPFESKNEYKAPNIQSVKIIDISLRDYGSDTPSSYPDYEQIGSGLSENEDIHSYKSIPEVIEKEINISSKVKDDAYFTYSLNNNSINVAQVHHINNLSHSKVKKARDGTFTKSDDINNIDNLDRLQKIHLEALNVSNNSKDQNSQSFFPTQNIPVQTSGDTSTLLISKADEPGIDLVSQNKTIDYKIVIPFEESASLPREDNCQSLSLDTNLSNSSLDIFKSDQKDLSTSNGISLNPNHIHPCAPSFKNSSEEGLISLEKIDEPSNLSISHVHTNKTSDIESLSKFDQSFTDSAEESEQYYLANEVILTKINSNNESSSSRLIPPIIASEISKSSVEKDSLDFSRSNYSIASFSKKNLVSLKKNSISSLSGYENDSLAFSIENFPRNVLNMTSSSLSLPQSNSNIKNNLIDPKDEFRASSLRNSLISPKEGKSEVYPNLNNIKDVFHPSGNPLNSLNILQKSSGLDHFHLSSNLPEDESDLGRISQELDKSLLMPGITSVISSNIIVGSPEQKNNALLESYGGKDLAKSDSMKKDEIIKVHVPEMDFSFKPFSSLEHSTSLKSSQDLGSHIYPAKNEQDLRLEHTLNSKTKKNSTVTNQKVSPIEESENAGVYLNISPKNYTEAQNYLHENDRNRSQFESSTDLNSSSEFGGPKILDNKRVSEALTESTMGSSQYYESSNLDTNEEFYSIGFRGSYSKSSDEIIQNDSNVSINSIGAKKFTLHGNEETLPRSVFLKNENYSGNFIPISEINAVRSSTQDVSQVNSIPESFSSNDLKDKIGLYLEPPLGEERLQDYNLTSKALPTSKTSNFNEDLDNVPLFDGYTSPSITADLDSSTYDSVNLTSSNRKIITPEASFSYFKPCDYASIPNRPSDALKKLPSTNVSENLFVSSEIAENPERSISPSKCLTNNSGFNSDINPNKITESSFVSKKSSFDIHIIDDFDLETTHKIKLDSNQETSSSSKNLTVICAKKPIFNDFRDDLKLEKVSKNVSSSQIIEPNSILSSSDPNICNPSSPKHIGGSVPNLISFSDRSNNFLFIKTVNSRLEASKNPKDKILKEYQIKNFQGSSTFLSENSLSDTVSSHPDLDPMEAVCLPELSNPSNTRDDIRTQVVEVKNEQILLNPLNSSIIVNSNDNVEVKMETADKASREILDKSDAEVLQFSGNIGESHNSFSSSGGADIIPASTFKDDRKISEHNRDSVTFSSSNSTKSMHDPSGISKLNGCSSFSQFSNIDDNLNSLDHNIFEGVHSQTHSSNVENPQISESNKISNHSSSSSEKSLNIEKNKIFEHNSTNSLDISDKPTNSLPESLSTTPTTKLNDPIPDFNLDNHLEPRATRTFSKKTRGDSDLLSNPPYVHSNSNSLKNESPNINNSGSHMSSNGKNSSINITTKSNEKESPSSVNIDLPIKTPINHPNYNKLISSFPKIDGDDVIKSENIDGVPSEKIALTSTLAKYLESPAKTTPPDIASPNHTPFGSLIKTSMDDGNKDQSLTKIDLLSIAKIHYSSSPLAKSGRTKQESDFEKKKHMSNDYQNFPKLSYKDSESSESQTQAFQEANSYSFKSEEDTSYRFNSFGSAELLNDRQDLTEINSDLADKGLNVKTFSNSSEDGKFKFEIFNRPSSKSFALPSFKTDDIDILNSPVSPDLPKIGKSDSSIQASFSRSKSYSNLKSEAILDNKSSPGYKPLNKGKAHSKKSGGSSNSTILNKLTNMFSIDKNDDLKRVDIDNIDNLTPMEYKKKILHMQKKIDKQTKKLAFLETTILDQQKILDSSMDKIESLMKKNTDIEFEKNNIEDEIEELSKSLFTEANELVKKEAIRRHEAEQKTISLEKEIIELKKQIDSLISSGK</sequence>
<name>A0A1R0GLM9_9FUNG</name>
<feature type="region of interest" description="Disordered" evidence="2">
    <location>
        <begin position="2141"/>
        <end position="2171"/>
    </location>
</feature>
<feature type="compositionally biased region" description="Polar residues" evidence="2">
    <location>
        <begin position="544"/>
        <end position="554"/>
    </location>
</feature>
<keyword evidence="5" id="KW-1185">Reference proteome</keyword>
<reference evidence="4 5" key="1">
    <citation type="journal article" date="2016" name="Mol. Biol. Evol.">
        <title>Genome-Wide Survey of Gut Fungi (Harpellales) Reveals the First Horizontally Transferred Ubiquitin Gene from a Mosquito Host.</title>
        <authorList>
            <person name="Wang Y."/>
            <person name="White M.M."/>
            <person name="Kvist S."/>
            <person name="Moncalvo J.M."/>
        </authorList>
    </citation>
    <scope>NUCLEOTIDE SEQUENCE [LARGE SCALE GENOMIC DNA]</scope>
    <source>
        <strain evidence="4 5">ALG-7-W6</strain>
    </source>
</reference>
<feature type="compositionally biased region" description="Polar residues" evidence="2">
    <location>
        <begin position="1529"/>
        <end position="1541"/>
    </location>
</feature>
<feature type="compositionally biased region" description="Low complexity" evidence="2">
    <location>
        <begin position="2092"/>
        <end position="2102"/>
    </location>
</feature>
<feature type="compositionally biased region" description="Low complexity" evidence="2">
    <location>
        <begin position="527"/>
        <end position="543"/>
    </location>
</feature>
<dbReference type="Proteomes" id="UP000187455">
    <property type="component" value="Unassembled WGS sequence"/>
</dbReference>
<organism evidence="4 5">
    <name type="scientific">Smittium mucronatum</name>
    <dbReference type="NCBI Taxonomy" id="133383"/>
    <lineage>
        <taxon>Eukaryota</taxon>
        <taxon>Fungi</taxon>
        <taxon>Fungi incertae sedis</taxon>
        <taxon>Zoopagomycota</taxon>
        <taxon>Kickxellomycotina</taxon>
        <taxon>Harpellomycetes</taxon>
        <taxon>Harpellales</taxon>
        <taxon>Legeriomycetaceae</taxon>
        <taxon>Smittium</taxon>
    </lineage>
</organism>
<accession>A0A1R0GLM9</accession>
<gene>
    <name evidence="4" type="ORF">AYI68_g8173</name>
</gene>
<feature type="region of interest" description="Disordered" evidence="2">
    <location>
        <begin position="527"/>
        <end position="554"/>
    </location>
</feature>
<feature type="compositionally biased region" description="Basic residues" evidence="2">
    <location>
        <begin position="364"/>
        <end position="373"/>
    </location>
</feature>
<evidence type="ECO:0000313" key="5">
    <source>
        <dbReference type="Proteomes" id="UP000187455"/>
    </source>
</evidence>
<feature type="compositionally biased region" description="Low complexity" evidence="2">
    <location>
        <begin position="2154"/>
        <end position="2171"/>
    </location>
</feature>
<feature type="region of interest" description="Disordered" evidence="2">
    <location>
        <begin position="2078"/>
        <end position="2109"/>
    </location>
</feature>